<feature type="transmembrane region" description="Helical" evidence="1">
    <location>
        <begin position="46"/>
        <end position="65"/>
    </location>
</feature>
<dbReference type="AlphaFoldDB" id="A0A3E1YAL1"/>
<keyword evidence="3" id="KW-1185">Reference proteome</keyword>
<dbReference type="EMBL" id="QPMM01000006">
    <property type="protein sequence ID" value="RFS22697.1"/>
    <property type="molecule type" value="Genomic_DNA"/>
</dbReference>
<feature type="transmembrane region" description="Helical" evidence="1">
    <location>
        <begin position="199"/>
        <end position="217"/>
    </location>
</feature>
<keyword evidence="1" id="KW-1133">Transmembrane helix</keyword>
<protein>
    <submittedName>
        <fullName evidence="2">Uncharacterized protein</fullName>
    </submittedName>
</protein>
<name>A0A3E1YAL1_9BACT</name>
<feature type="transmembrane region" description="Helical" evidence="1">
    <location>
        <begin position="77"/>
        <end position="96"/>
    </location>
</feature>
<dbReference type="RefSeq" id="WP_116976090.1">
    <property type="nucleotide sequence ID" value="NZ_QPMM01000006.1"/>
</dbReference>
<feature type="transmembrane region" description="Helical" evidence="1">
    <location>
        <begin position="147"/>
        <end position="169"/>
    </location>
</feature>
<feature type="transmembrane region" description="Helical" evidence="1">
    <location>
        <begin position="12"/>
        <end position="34"/>
    </location>
</feature>
<comment type="caution">
    <text evidence="2">The sequence shown here is derived from an EMBL/GenBank/DDBJ whole genome shotgun (WGS) entry which is preliminary data.</text>
</comment>
<keyword evidence="1" id="KW-0812">Transmembrane</keyword>
<proteinExistence type="predicted"/>
<feature type="transmembrane region" description="Helical" evidence="1">
    <location>
        <begin position="116"/>
        <end position="135"/>
    </location>
</feature>
<keyword evidence="1" id="KW-0472">Membrane</keyword>
<evidence type="ECO:0000313" key="2">
    <source>
        <dbReference type="EMBL" id="RFS22697.1"/>
    </source>
</evidence>
<organism evidence="2 3">
    <name type="scientific">Chitinophaga silvatica</name>
    <dbReference type="NCBI Taxonomy" id="2282649"/>
    <lineage>
        <taxon>Bacteria</taxon>
        <taxon>Pseudomonadati</taxon>
        <taxon>Bacteroidota</taxon>
        <taxon>Chitinophagia</taxon>
        <taxon>Chitinophagales</taxon>
        <taxon>Chitinophagaceae</taxon>
        <taxon>Chitinophaga</taxon>
    </lineage>
</organism>
<dbReference type="OrthoDB" id="664428at2"/>
<gene>
    <name evidence="2" type="ORF">DVR12_12960</name>
</gene>
<accession>A0A3E1YAL1</accession>
<sequence>MKSNTAIPYSRISMLFVLILVVLTWGFYNTYLIFFPSFKGFKFIQHFHGVIMLAWMIMLIIQPLLIRFGKLSLHRVIGRSSFLLAPLVVISIFLLAKMGFNRSEPPLPYSVKIGDIVLPILSMLAFALFYSLAIINRRFTYNHLRYMIGTGVLMIGPGLGRALTIYFHISFPMSVTYVLLLITVITVALLLNDLLRKNNYTAFAVMSVVNLIVFLTYELRMEQPWQSIGGFIATNFF</sequence>
<evidence type="ECO:0000313" key="3">
    <source>
        <dbReference type="Proteomes" id="UP000260644"/>
    </source>
</evidence>
<feature type="transmembrane region" description="Helical" evidence="1">
    <location>
        <begin position="175"/>
        <end position="192"/>
    </location>
</feature>
<reference evidence="2 3" key="1">
    <citation type="submission" date="2018-07" db="EMBL/GenBank/DDBJ databases">
        <title>Chitinophaga K2CV101002-2 sp. nov., isolated from a monsoon evergreen broad-leaved forest soil.</title>
        <authorList>
            <person name="Lv Y."/>
        </authorList>
    </citation>
    <scope>NUCLEOTIDE SEQUENCE [LARGE SCALE GENOMIC DNA]</scope>
    <source>
        <strain evidence="2 3">GDMCC 1.1288</strain>
    </source>
</reference>
<dbReference type="Proteomes" id="UP000260644">
    <property type="component" value="Unassembled WGS sequence"/>
</dbReference>
<evidence type="ECO:0000256" key="1">
    <source>
        <dbReference type="SAM" id="Phobius"/>
    </source>
</evidence>